<feature type="domain" description="DNA polymerase alpha/delta/epsilon subunit B" evidence="7">
    <location>
        <begin position="359"/>
        <end position="570"/>
    </location>
</feature>
<evidence type="ECO:0000313" key="10">
    <source>
        <dbReference type="Proteomes" id="UP000663760"/>
    </source>
</evidence>
<dbReference type="Gene3D" id="3.60.21.60">
    <property type="match status" value="2"/>
</dbReference>
<dbReference type="FunFam" id="3.60.21.60:FF:000004">
    <property type="entry name" value="DNA polymerase alpha subunit B"/>
    <property type="match status" value="1"/>
</dbReference>
<evidence type="ECO:0000256" key="5">
    <source>
        <dbReference type="ARBA" id="ARBA00023242"/>
    </source>
</evidence>
<accession>A0A7I8KZJ8</accession>
<reference evidence="9" key="1">
    <citation type="submission" date="2020-02" db="EMBL/GenBank/DDBJ databases">
        <authorList>
            <person name="Scholz U."/>
            <person name="Mascher M."/>
            <person name="Fiebig A."/>
        </authorList>
    </citation>
    <scope>NUCLEOTIDE SEQUENCE</scope>
</reference>
<dbReference type="GO" id="GO:0005658">
    <property type="term" value="C:alpha DNA polymerase:primase complex"/>
    <property type="evidence" value="ECO:0007669"/>
    <property type="project" value="TreeGrafter"/>
</dbReference>
<dbReference type="InterPro" id="IPR007185">
    <property type="entry name" value="DNA_pol_a/d/e_bsu"/>
</dbReference>
<gene>
    <name evidence="9" type="ORF">SI8410_10013901</name>
</gene>
<dbReference type="Pfam" id="PF04042">
    <property type="entry name" value="DNA_pol_E_B"/>
    <property type="match status" value="1"/>
</dbReference>
<dbReference type="PANTHER" id="PTHR23061">
    <property type="entry name" value="DNA POLYMERASE 2 ALPHA 70 KDA SUBUNIT"/>
    <property type="match status" value="1"/>
</dbReference>
<dbReference type="InterPro" id="IPR054300">
    <property type="entry name" value="OB_DPOA2"/>
</dbReference>
<dbReference type="InterPro" id="IPR043034">
    <property type="entry name" value="DNA_pol_alpha_B_N_sf"/>
</dbReference>
<comment type="subcellular location">
    <subcellularLocation>
        <location evidence="1 6">Nucleus</location>
    </subcellularLocation>
</comment>
<keyword evidence="5 6" id="KW-0539">Nucleus</keyword>
<dbReference type="PANTHER" id="PTHR23061:SF12">
    <property type="entry name" value="DNA POLYMERASE ALPHA SUBUNIT B"/>
    <property type="match status" value="1"/>
</dbReference>
<evidence type="ECO:0000313" key="9">
    <source>
        <dbReference type="EMBL" id="CAA7403223.1"/>
    </source>
</evidence>
<dbReference type="GO" id="GO:0003677">
    <property type="term" value="F:DNA binding"/>
    <property type="evidence" value="ECO:0007669"/>
    <property type="project" value="InterPro"/>
</dbReference>
<evidence type="ECO:0000259" key="7">
    <source>
        <dbReference type="Pfam" id="PF04042"/>
    </source>
</evidence>
<evidence type="ECO:0000256" key="3">
    <source>
        <dbReference type="ARBA" id="ARBA00018596"/>
    </source>
</evidence>
<feature type="domain" description="DNA polymerase alpha subunit B OB" evidence="8">
    <location>
        <begin position="241"/>
        <end position="321"/>
    </location>
</feature>
<evidence type="ECO:0000259" key="8">
    <source>
        <dbReference type="Pfam" id="PF22062"/>
    </source>
</evidence>
<evidence type="ECO:0000256" key="1">
    <source>
        <dbReference type="ARBA" id="ARBA00004123"/>
    </source>
</evidence>
<dbReference type="OrthoDB" id="336885at2759"/>
<organism evidence="9 10">
    <name type="scientific">Spirodela intermedia</name>
    <name type="common">Intermediate duckweed</name>
    <dbReference type="NCBI Taxonomy" id="51605"/>
    <lineage>
        <taxon>Eukaryota</taxon>
        <taxon>Viridiplantae</taxon>
        <taxon>Streptophyta</taxon>
        <taxon>Embryophyta</taxon>
        <taxon>Tracheophyta</taxon>
        <taxon>Spermatophyta</taxon>
        <taxon>Magnoliopsida</taxon>
        <taxon>Liliopsida</taxon>
        <taxon>Araceae</taxon>
        <taxon>Lemnoideae</taxon>
        <taxon>Spirodela</taxon>
    </lineage>
</organism>
<dbReference type="Pfam" id="PF22062">
    <property type="entry name" value="OB_DPOA2"/>
    <property type="match status" value="1"/>
</dbReference>
<comment type="similarity">
    <text evidence="2 6">Belongs to the DNA polymerase alpha subunit B family.</text>
</comment>
<evidence type="ECO:0000256" key="6">
    <source>
        <dbReference type="PIRNR" id="PIRNR018300"/>
    </source>
</evidence>
<dbReference type="InterPro" id="IPR016722">
    <property type="entry name" value="DNA_pol_alpha_bsu"/>
</dbReference>
<dbReference type="PIRSF" id="PIRSF018300">
    <property type="entry name" value="DNA_pol_alph_2"/>
    <property type="match status" value="1"/>
</dbReference>
<dbReference type="Proteomes" id="UP000663760">
    <property type="component" value="Chromosome 10"/>
</dbReference>
<evidence type="ECO:0000256" key="4">
    <source>
        <dbReference type="ARBA" id="ARBA00022705"/>
    </source>
</evidence>
<proteinExistence type="inferred from homology"/>
<sequence>MEEEIKSEFLRSGFSLSDEGQVLQQCLAFCINHSLSPSDLVSHWEVYYLNRQLSGFKVDYAHMNGFQSHIQTEQKENMIREESRLHIYSSNDVDMLVNDEDIDAKESFSNTPVCPSEGPYIESDNIMAVSGTNKRSSVKGSSVNSNRLTPFGQRTKKFVVQLTFNPQDMENGKREDFEIQDDNFIRRVKPGERCSLQIYCSRPTSGCRFMYDKIEEKFVSLENRIRKHISAFAASGLHGEPTDASLASQKSIFAVGMVCCDGEGRLNKNSALLQGCLEHSGGQRVRLDLHNLVNFSLFPGQVIGVEGHNPSGHCLIVSKVIDFLPIFVPPITPSAKKQVMDKEYLPGSIIEKTKLLSLIIAAGPFTTSDNLLFEPLADLLAYASRKPPQLLILMGPFIDSEHPEVKKGAPSKSFDDIFNVEIITRLQDYVGFLGSAVRVVLLPATRDANHDYVYPQPAFEIFPHEEIKNQIVCLANPSMFGANEVTVGCNTVDILKQLSSEEISVMSPDVSSGDRLGRLAGHVLSQRSFYPLYPPSVDVPLDLSLAPEALEISLTPDILLMPSDLTPFVKVLSLAERSETGEPARCVCVNPGRLAKGIGGGTFAELLYDTSPDKTRALILRI</sequence>
<name>A0A7I8KZJ8_SPIIN</name>
<comment type="function">
    <text evidence="6">Accessory subunit of the DNA polymerase alpha complex (also known as the alpha DNA polymerase-primase complex) which plays an essential role in the initiation of DNA synthesis.</text>
</comment>
<dbReference type="Gene3D" id="1.10.8.530">
    <property type="entry name" value="DNA polymerase alpha-primase, subunit B, N-terminal domain"/>
    <property type="match status" value="1"/>
</dbReference>
<dbReference type="GO" id="GO:0006270">
    <property type="term" value="P:DNA replication initiation"/>
    <property type="evidence" value="ECO:0007669"/>
    <property type="project" value="TreeGrafter"/>
</dbReference>
<dbReference type="AlphaFoldDB" id="A0A7I8KZJ8"/>
<keyword evidence="10" id="KW-1185">Reference proteome</keyword>
<keyword evidence="4 6" id="KW-0235">DNA replication</keyword>
<dbReference type="EMBL" id="LR746273">
    <property type="protein sequence ID" value="CAA7403223.1"/>
    <property type="molecule type" value="Genomic_DNA"/>
</dbReference>
<evidence type="ECO:0000256" key="2">
    <source>
        <dbReference type="ARBA" id="ARBA00007299"/>
    </source>
</evidence>
<protein>
    <recommendedName>
        <fullName evidence="3 6">DNA polymerase alpha subunit B</fullName>
    </recommendedName>
</protein>